<keyword evidence="1" id="KW-0472">Membrane</keyword>
<organism evidence="2 3">
    <name type="scientific">Exilibacterium tricleocarpae</name>
    <dbReference type="NCBI Taxonomy" id="2591008"/>
    <lineage>
        <taxon>Bacteria</taxon>
        <taxon>Pseudomonadati</taxon>
        <taxon>Pseudomonadota</taxon>
        <taxon>Gammaproteobacteria</taxon>
        <taxon>Cellvibrionales</taxon>
        <taxon>Cellvibrionaceae</taxon>
        <taxon>Exilibacterium</taxon>
    </lineage>
</organism>
<dbReference type="GO" id="GO:0140359">
    <property type="term" value="F:ABC-type transporter activity"/>
    <property type="evidence" value="ECO:0007669"/>
    <property type="project" value="InterPro"/>
</dbReference>
<dbReference type="PANTHER" id="PTHR43471">
    <property type="entry name" value="ABC TRANSPORTER PERMEASE"/>
    <property type="match status" value="1"/>
</dbReference>
<evidence type="ECO:0000313" key="2">
    <source>
        <dbReference type="EMBL" id="TQV70580.1"/>
    </source>
</evidence>
<dbReference type="Proteomes" id="UP000319732">
    <property type="component" value="Unassembled WGS sequence"/>
</dbReference>
<feature type="transmembrane region" description="Helical" evidence="1">
    <location>
        <begin position="454"/>
        <end position="472"/>
    </location>
</feature>
<dbReference type="AlphaFoldDB" id="A0A545T049"/>
<keyword evidence="3" id="KW-1185">Reference proteome</keyword>
<feature type="transmembrane region" description="Helical" evidence="1">
    <location>
        <begin position="240"/>
        <end position="260"/>
    </location>
</feature>
<accession>A0A545T049</accession>
<dbReference type="OrthoDB" id="184009at2"/>
<evidence type="ECO:0000313" key="3">
    <source>
        <dbReference type="Proteomes" id="UP000319732"/>
    </source>
</evidence>
<gene>
    <name evidence="2" type="ORF">FKG94_21405</name>
</gene>
<feature type="transmembrane region" description="Helical" evidence="1">
    <location>
        <begin position="133"/>
        <end position="153"/>
    </location>
</feature>
<dbReference type="EMBL" id="VHSG01000024">
    <property type="protein sequence ID" value="TQV70580.1"/>
    <property type="molecule type" value="Genomic_DNA"/>
</dbReference>
<feature type="transmembrane region" description="Helical" evidence="1">
    <location>
        <begin position="20"/>
        <end position="39"/>
    </location>
</feature>
<sequence>MNTRNVLLVATAEWCYWRRSSLGVIASVVALLLVLASLISTNLRIDTERGARESFQATAEQTFKEQPARHPHRMVHYGHYVFRSPAPLAIVDPGVDAYTGTVLFLEGHRQNSAAFSPRYSAAQAGPLAEITPAFAYQVLLPLLLIIIGFASVAREREGGTAYLLATNSVTPTELWLGKTVALSGIAAIALIPLAISLVFALMQGESLTIVALFFLGYAIYLGCWCTLITALSSWSRRSSISLTFLLVTWLLLCIVAPRFGTTVAGIAIPLDGKIQSDLAVTSALRDVGDGHNANDPAFSRLRSQLLEQYNVETVEELPVNFRGIVAQASEKDLTALLNEFADDRMAQEAKQTQVARVFNVLSPALAIKSFSLSMASTDLSQHHQFLRDAEALRYDFVQKLNSLHAEKLSYADDIRRGSDDRAEQRTRVSSENWRLLKDFPWQPRSLSERLLDSLPQLLILLFWYICSAWLGITGMQRVFKNNDG</sequence>
<proteinExistence type="predicted"/>
<reference evidence="2 3" key="1">
    <citation type="submission" date="2019-06" db="EMBL/GenBank/DDBJ databases">
        <title>Whole genome sequence for Cellvibrionaceae sp. R142.</title>
        <authorList>
            <person name="Wang G."/>
        </authorList>
    </citation>
    <scope>NUCLEOTIDE SEQUENCE [LARGE SCALE GENOMIC DNA]</scope>
    <source>
        <strain evidence="2 3">R142</strain>
    </source>
</reference>
<feature type="transmembrane region" description="Helical" evidence="1">
    <location>
        <begin position="209"/>
        <end position="234"/>
    </location>
</feature>
<comment type="caution">
    <text evidence="2">The sequence shown here is derived from an EMBL/GenBank/DDBJ whole genome shotgun (WGS) entry which is preliminary data.</text>
</comment>
<dbReference type="InterPro" id="IPR021913">
    <property type="entry name" value="DUF3526"/>
</dbReference>
<keyword evidence="1" id="KW-0812">Transmembrane</keyword>
<evidence type="ECO:0000256" key="1">
    <source>
        <dbReference type="SAM" id="Phobius"/>
    </source>
</evidence>
<name>A0A545T049_9GAMM</name>
<dbReference type="GO" id="GO:0005886">
    <property type="term" value="C:plasma membrane"/>
    <property type="evidence" value="ECO:0007669"/>
    <property type="project" value="UniProtKB-SubCell"/>
</dbReference>
<dbReference type="Pfam" id="PF12040">
    <property type="entry name" value="DUF3526"/>
    <property type="match status" value="1"/>
</dbReference>
<dbReference type="RefSeq" id="WP_142928990.1">
    <property type="nucleotide sequence ID" value="NZ_ML660102.1"/>
</dbReference>
<feature type="transmembrane region" description="Helical" evidence="1">
    <location>
        <begin position="180"/>
        <end position="202"/>
    </location>
</feature>
<dbReference type="PANTHER" id="PTHR43471:SF1">
    <property type="entry name" value="ABC TRANSPORTER PERMEASE PROTEIN NOSY-RELATED"/>
    <property type="match status" value="1"/>
</dbReference>
<keyword evidence="1" id="KW-1133">Transmembrane helix</keyword>
<protein>
    <submittedName>
        <fullName evidence="2">DUF3526 domain-containing protein</fullName>
    </submittedName>
</protein>